<protein>
    <submittedName>
        <fullName evidence="2">Uncharacterized protein</fullName>
    </submittedName>
</protein>
<dbReference type="AlphaFoldDB" id="A0A284RCH8"/>
<dbReference type="EMBL" id="FUEG01000007">
    <property type="protein sequence ID" value="SJL06434.1"/>
    <property type="molecule type" value="Genomic_DNA"/>
</dbReference>
<reference evidence="3" key="1">
    <citation type="journal article" date="2017" name="Nat. Ecol. Evol.">
        <title>Genome expansion and lineage-specific genetic innovations in the forest pathogenic fungi Armillaria.</title>
        <authorList>
            <person name="Sipos G."/>
            <person name="Prasanna A.N."/>
            <person name="Walter M.C."/>
            <person name="O'Connor E."/>
            <person name="Balint B."/>
            <person name="Krizsan K."/>
            <person name="Kiss B."/>
            <person name="Hess J."/>
            <person name="Varga T."/>
            <person name="Slot J."/>
            <person name="Riley R."/>
            <person name="Boka B."/>
            <person name="Rigling D."/>
            <person name="Barry K."/>
            <person name="Lee J."/>
            <person name="Mihaltcheva S."/>
            <person name="LaButti K."/>
            <person name="Lipzen A."/>
            <person name="Waldron R."/>
            <person name="Moloney N.M."/>
            <person name="Sperisen C."/>
            <person name="Kredics L."/>
            <person name="Vagvoelgyi C."/>
            <person name="Patrignani A."/>
            <person name="Fitzpatrick D."/>
            <person name="Nagy I."/>
            <person name="Doyle S."/>
            <person name="Anderson J.B."/>
            <person name="Grigoriev I.V."/>
            <person name="Gueldener U."/>
            <person name="Muensterkoetter M."/>
            <person name="Nagy L.G."/>
        </authorList>
    </citation>
    <scope>NUCLEOTIDE SEQUENCE [LARGE SCALE GENOMIC DNA]</scope>
    <source>
        <strain evidence="3">C18/9</strain>
    </source>
</reference>
<name>A0A284RCH8_ARMOS</name>
<proteinExistence type="predicted"/>
<evidence type="ECO:0000256" key="1">
    <source>
        <dbReference type="SAM" id="MobiDB-lite"/>
    </source>
</evidence>
<organism evidence="2 3">
    <name type="scientific">Armillaria ostoyae</name>
    <name type="common">Armillaria root rot fungus</name>
    <dbReference type="NCBI Taxonomy" id="47428"/>
    <lineage>
        <taxon>Eukaryota</taxon>
        <taxon>Fungi</taxon>
        <taxon>Dikarya</taxon>
        <taxon>Basidiomycota</taxon>
        <taxon>Agaricomycotina</taxon>
        <taxon>Agaricomycetes</taxon>
        <taxon>Agaricomycetidae</taxon>
        <taxon>Agaricales</taxon>
        <taxon>Marasmiineae</taxon>
        <taxon>Physalacriaceae</taxon>
        <taxon>Armillaria</taxon>
    </lineage>
</organism>
<sequence length="112" mass="12007">MLNSLLSQDNLDESDESSVAELIQRLESADGVAKGMESKLDDLLGNLDTLLAVLEKNEPVQKQEEVGGDGKGESASKILVKTGPPTMLTGTWVRCESIDHDISLLNALTIVL</sequence>
<feature type="region of interest" description="Disordered" evidence="1">
    <location>
        <begin position="60"/>
        <end position="82"/>
    </location>
</feature>
<keyword evidence="3" id="KW-1185">Reference proteome</keyword>
<dbReference type="Proteomes" id="UP000219338">
    <property type="component" value="Unassembled WGS sequence"/>
</dbReference>
<feature type="compositionally biased region" description="Basic and acidic residues" evidence="1">
    <location>
        <begin position="60"/>
        <end position="74"/>
    </location>
</feature>
<accession>A0A284RCH8</accession>
<dbReference type="OrthoDB" id="2595043at2759"/>
<evidence type="ECO:0000313" key="2">
    <source>
        <dbReference type="EMBL" id="SJL06434.1"/>
    </source>
</evidence>
<evidence type="ECO:0000313" key="3">
    <source>
        <dbReference type="Proteomes" id="UP000219338"/>
    </source>
</evidence>
<gene>
    <name evidence="2" type="ORF">ARMOST_09771</name>
</gene>